<evidence type="ECO:0000313" key="1">
    <source>
        <dbReference type="EMBL" id="GBM51835.1"/>
    </source>
</evidence>
<proteinExistence type="predicted"/>
<accession>A0A4Y2GGH6</accession>
<keyword evidence="2" id="KW-1185">Reference proteome</keyword>
<dbReference type="EMBL" id="BGPR01001352">
    <property type="protein sequence ID" value="GBM51835.1"/>
    <property type="molecule type" value="Genomic_DNA"/>
</dbReference>
<evidence type="ECO:0000313" key="2">
    <source>
        <dbReference type="Proteomes" id="UP000499080"/>
    </source>
</evidence>
<protein>
    <submittedName>
        <fullName evidence="1">Uncharacterized protein</fullName>
    </submittedName>
</protein>
<sequence>MVKFSANEGRQEKQTQEALLSCYFTVLWCTLYGKIKFSTNEGRQDSVIPRSPVTLLLPYLMVSTHVFMAKFGADEGRQENNPKKPCHPVTSLSYGVTPRGMVKFSVSEERQD</sequence>
<dbReference type="Proteomes" id="UP000499080">
    <property type="component" value="Unassembled WGS sequence"/>
</dbReference>
<gene>
    <name evidence="1" type="ORF">AVEN_25522_1</name>
</gene>
<reference evidence="1 2" key="1">
    <citation type="journal article" date="2019" name="Sci. Rep.">
        <title>Orb-weaving spider Araneus ventricosus genome elucidates the spidroin gene catalogue.</title>
        <authorList>
            <person name="Kono N."/>
            <person name="Nakamura H."/>
            <person name="Ohtoshi R."/>
            <person name="Moran D.A.P."/>
            <person name="Shinohara A."/>
            <person name="Yoshida Y."/>
            <person name="Fujiwara M."/>
            <person name="Mori M."/>
            <person name="Tomita M."/>
            <person name="Arakawa K."/>
        </authorList>
    </citation>
    <scope>NUCLEOTIDE SEQUENCE [LARGE SCALE GENOMIC DNA]</scope>
</reference>
<organism evidence="1 2">
    <name type="scientific">Araneus ventricosus</name>
    <name type="common">Orbweaver spider</name>
    <name type="synonym">Epeira ventricosa</name>
    <dbReference type="NCBI Taxonomy" id="182803"/>
    <lineage>
        <taxon>Eukaryota</taxon>
        <taxon>Metazoa</taxon>
        <taxon>Ecdysozoa</taxon>
        <taxon>Arthropoda</taxon>
        <taxon>Chelicerata</taxon>
        <taxon>Arachnida</taxon>
        <taxon>Araneae</taxon>
        <taxon>Araneomorphae</taxon>
        <taxon>Entelegynae</taxon>
        <taxon>Araneoidea</taxon>
        <taxon>Araneidae</taxon>
        <taxon>Araneus</taxon>
    </lineage>
</organism>
<comment type="caution">
    <text evidence="1">The sequence shown here is derived from an EMBL/GenBank/DDBJ whole genome shotgun (WGS) entry which is preliminary data.</text>
</comment>
<dbReference type="AlphaFoldDB" id="A0A4Y2GGH6"/>
<name>A0A4Y2GGH6_ARAVE</name>